<dbReference type="InterPro" id="IPR018060">
    <property type="entry name" value="HTH_AraC"/>
</dbReference>
<evidence type="ECO:0000313" key="5">
    <source>
        <dbReference type="EMBL" id="MBY0759568.1"/>
    </source>
</evidence>
<evidence type="ECO:0000256" key="2">
    <source>
        <dbReference type="ARBA" id="ARBA00023125"/>
    </source>
</evidence>
<dbReference type="InterPro" id="IPR009057">
    <property type="entry name" value="Homeodomain-like_sf"/>
</dbReference>
<dbReference type="EMBL" id="VIRV01000018">
    <property type="protein sequence ID" value="MBY0759568.1"/>
    <property type="molecule type" value="Genomic_DNA"/>
</dbReference>
<sequence length="350" mass="40746">MLRAFSIILSFSLWQILTLFYVMDLGKYIKRCAFYFEFVRKTGIMKTKFYGRRIDKMISSFNLDKVKELFRDFYTLTRIRVTLFDERFEELSSYPEHLPEFCRLLRSDPVSAKQCRLCDKEACRAASTRHATYIYRCHAGLTEAISPVYFGNIVIGYLFFGHVFSYPDYETGWTEIRSRCRSCHVDEEALHAACLKRPIISEEYILAASHLLHAVASYLCMERMVTIRRQELPVQIDDYIMAHLDENLSACDICREFHIGKTFLYEIAHQSYGTGIAQHIRNLRVARAQSLLLEHPELRISEISSMCGFANYNYFITMFKRVTGVTPKAYRRQHLAAIPDTGSAPRSILS</sequence>
<gene>
    <name evidence="5" type="ORF">FLB61_10815</name>
</gene>
<evidence type="ECO:0000256" key="1">
    <source>
        <dbReference type="ARBA" id="ARBA00023015"/>
    </source>
</evidence>
<keyword evidence="3" id="KW-0804">Transcription</keyword>
<dbReference type="PANTHER" id="PTHR43280:SF2">
    <property type="entry name" value="HTH-TYPE TRANSCRIPTIONAL REGULATOR EXSA"/>
    <property type="match status" value="1"/>
</dbReference>
<dbReference type="InterPro" id="IPR018062">
    <property type="entry name" value="HTH_AraC-typ_CS"/>
</dbReference>
<dbReference type="SUPFAM" id="SSF46689">
    <property type="entry name" value="Homeodomain-like"/>
    <property type="match status" value="1"/>
</dbReference>
<keyword evidence="6" id="KW-1185">Reference proteome</keyword>
<dbReference type="Pfam" id="PF10114">
    <property type="entry name" value="PocR"/>
    <property type="match status" value="1"/>
</dbReference>
<dbReference type="PRINTS" id="PR00032">
    <property type="entry name" value="HTHARAC"/>
</dbReference>
<dbReference type="InterPro" id="IPR018771">
    <property type="entry name" value="PocR_dom"/>
</dbReference>
<dbReference type="PANTHER" id="PTHR43280">
    <property type="entry name" value="ARAC-FAMILY TRANSCRIPTIONAL REGULATOR"/>
    <property type="match status" value="1"/>
</dbReference>
<dbReference type="Gene3D" id="1.10.10.60">
    <property type="entry name" value="Homeodomain-like"/>
    <property type="match status" value="1"/>
</dbReference>
<dbReference type="SMART" id="SM00342">
    <property type="entry name" value="HTH_ARAC"/>
    <property type="match status" value="1"/>
</dbReference>
<evidence type="ECO:0000259" key="4">
    <source>
        <dbReference type="PROSITE" id="PS01124"/>
    </source>
</evidence>
<dbReference type="PROSITE" id="PS00041">
    <property type="entry name" value="HTH_ARAC_FAMILY_1"/>
    <property type="match status" value="1"/>
</dbReference>
<dbReference type="Proteomes" id="UP000779049">
    <property type="component" value="Unassembled WGS sequence"/>
</dbReference>
<organism evidence="5 6">
    <name type="scientific">Sellimonas caecigallum</name>
    <dbReference type="NCBI Taxonomy" id="2592333"/>
    <lineage>
        <taxon>Bacteria</taxon>
        <taxon>Bacillati</taxon>
        <taxon>Bacillota</taxon>
        <taxon>Clostridia</taxon>
        <taxon>Lachnospirales</taxon>
        <taxon>Lachnospiraceae</taxon>
        <taxon>Sellimonas</taxon>
    </lineage>
</organism>
<evidence type="ECO:0000256" key="3">
    <source>
        <dbReference type="ARBA" id="ARBA00023163"/>
    </source>
</evidence>
<dbReference type="Pfam" id="PF12833">
    <property type="entry name" value="HTH_18"/>
    <property type="match status" value="1"/>
</dbReference>
<comment type="caution">
    <text evidence="5">The sequence shown here is derived from an EMBL/GenBank/DDBJ whole genome shotgun (WGS) entry which is preliminary data.</text>
</comment>
<keyword evidence="1" id="KW-0805">Transcription regulation</keyword>
<protein>
    <submittedName>
        <fullName evidence="5">Helix-turn-helix domain-containing protein</fullName>
    </submittedName>
</protein>
<name>A0ABS7L9A5_9FIRM</name>
<accession>A0ABS7L9A5</accession>
<dbReference type="PROSITE" id="PS01124">
    <property type="entry name" value="HTH_ARAC_FAMILY_2"/>
    <property type="match status" value="1"/>
</dbReference>
<dbReference type="InterPro" id="IPR020449">
    <property type="entry name" value="Tscrpt_reg_AraC-type_HTH"/>
</dbReference>
<reference evidence="5 6" key="1">
    <citation type="journal article" date="2020" name="New Microbes New Infect">
        <title>Sellimonas caecigallum sp. nov., description and genome sequence of a new member of the Sellimonas genus isolated from the cecum of feral chicken.</title>
        <authorList>
            <person name="Wongkuna S."/>
            <person name="Ghimire S."/>
            <person name="Antony L."/>
            <person name="Chankhamhaengdecha S."/>
            <person name="Janvilisri T."/>
            <person name="Scaria J."/>
        </authorList>
    </citation>
    <scope>NUCLEOTIDE SEQUENCE [LARGE SCALE GENOMIC DNA]</scope>
    <source>
        <strain evidence="5 6">SW451</strain>
    </source>
</reference>
<evidence type="ECO:0000313" key="6">
    <source>
        <dbReference type="Proteomes" id="UP000779049"/>
    </source>
</evidence>
<proteinExistence type="predicted"/>
<feature type="domain" description="HTH araC/xylS-type" evidence="4">
    <location>
        <begin position="234"/>
        <end position="333"/>
    </location>
</feature>
<keyword evidence="2" id="KW-0238">DNA-binding</keyword>